<dbReference type="InterPro" id="IPR008949">
    <property type="entry name" value="Isoprenoid_synthase_dom_sf"/>
</dbReference>
<dbReference type="PANTHER" id="PTHR31225">
    <property type="entry name" value="OS04G0344100 PROTEIN-RELATED"/>
    <property type="match status" value="1"/>
</dbReference>
<dbReference type="GO" id="GO:0000287">
    <property type="term" value="F:magnesium ion binding"/>
    <property type="evidence" value="ECO:0007669"/>
    <property type="project" value="InterPro"/>
</dbReference>
<keyword evidence="1" id="KW-0479">Metal-binding</keyword>
<organism evidence="4 5">
    <name type="scientific">Arabis alpina</name>
    <name type="common">Alpine rock-cress</name>
    <dbReference type="NCBI Taxonomy" id="50452"/>
    <lineage>
        <taxon>Eukaryota</taxon>
        <taxon>Viridiplantae</taxon>
        <taxon>Streptophyta</taxon>
        <taxon>Embryophyta</taxon>
        <taxon>Tracheophyta</taxon>
        <taxon>Spermatophyta</taxon>
        <taxon>Magnoliopsida</taxon>
        <taxon>eudicotyledons</taxon>
        <taxon>Gunneridae</taxon>
        <taxon>Pentapetalae</taxon>
        <taxon>rosids</taxon>
        <taxon>malvids</taxon>
        <taxon>Brassicales</taxon>
        <taxon>Brassicaceae</taxon>
        <taxon>Arabideae</taxon>
        <taxon>Arabis</taxon>
    </lineage>
</organism>
<dbReference type="PANTHER" id="PTHR31225:SF242">
    <property type="entry name" value="TERPENOID SYNTHASE 9"/>
    <property type="match status" value="1"/>
</dbReference>
<protein>
    <recommendedName>
        <fullName evidence="3">Terpene synthase metal-binding domain-containing protein</fullName>
    </recommendedName>
</protein>
<sequence length="137" mass="15531">MLEELKILVRANLDLVKWARGNQMPGFEEYVEVGGVALTSYATLMYSFVGMGETIGKEAYEWVRSRPKLIKSLAAKGRLMDDITDFENDMSSGFAANAINYYMKQFLVTKEEAILECRKMIVDINKTVNEELLKTTA</sequence>
<gene>
    <name evidence="4" type="ordered locus">AALP_Aa4g092400</name>
</gene>
<dbReference type="InterPro" id="IPR005630">
    <property type="entry name" value="Terpene_synthase_metal-bd"/>
</dbReference>
<evidence type="ECO:0000256" key="1">
    <source>
        <dbReference type="ARBA" id="ARBA00022723"/>
    </source>
</evidence>
<name>A0A087H261_ARAAL</name>
<dbReference type="GO" id="GO:0010333">
    <property type="term" value="F:terpene synthase activity"/>
    <property type="evidence" value="ECO:0007669"/>
    <property type="project" value="InterPro"/>
</dbReference>
<dbReference type="Gene3D" id="1.10.600.10">
    <property type="entry name" value="Farnesyl Diphosphate Synthase"/>
    <property type="match status" value="1"/>
</dbReference>
<dbReference type="Gramene" id="KFK36213">
    <property type="protein sequence ID" value="KFK36213"/>
    <property type="gene ID" value="AALP_AA4G092400"/>
</dbReference>
<dbReference type="InterPro" id="IPR050148">
    <property type="entry name" value="Terpene_synthase-like"/>
</dbReference>
<dbReference type="SUPFAM" id="SSF48576">
    <property type="entry name" value="Terpenoid synthases"/>
    <property type="match status" value="1"/>
</dbReference>
<evidence type="ECO:0000259" key="3">
    <source>
        <dbReference type="Pfam" id="PF03936"/>
    </source>
</evidence>
<keyword evidence="2" id="KW-0456">Lyase</keyword>
<dbReference type="GO" id="GO:0016114">
    <property type="term" value="P:terpenoid biosynthetic process"/>
    <property type="evidence" value="ECO:0007669"/>
    <property type="project" value="InterPro"/>
</dbReference>
<evidence type="ECO:0000313" key="5">
    <source>
        <dbReference type="Proteomes" id="UP000029120"/>
    </source>
</evidence>
<dbReference type="OMA" id="IMINYAR"/>
<evidence type="ECO:0000313" key="4">
    <source>
        <dbReference type="EMBL" id="KFK36213.1"/>
    </source>
</evidence>
<dbReference type="Pfam" id="PF03936">
    <property type="entry name" value="Terpene_synth_C"/>
    <property type="match status" value="1"/>
</dbReference>
<accession>A0A087H261</accession>
<dbReference type="AlphaFoldDB" id="A0A087H261"/>
<feature type="domain" description="Terpene synthase metal-binding" evidence="3">
    <location>
        <begin position="3"/>
        <end position="126"/>
    </location>
</feature>
<reference evidence="5" key="1">
    <citation type="journal article" date="2015" name="Nat. Plants">
        <title>Genome expansion of Arabis alpina linked with retrotransposition and reduced symmetric DNA methylation.</title>
        <authorList>
            <person name="Willing E.M."/>
            <person name="Rawat V."/>
            <person name="Mandakova T."/>
            <person name="Maumus F."/>
            <person name="James G.V."/>
            <person name="Nordstroem K.J."/>
            <person name="Becker C."/>
            <person name="Warthmann N."/>
            <person name="Chica C."/>
            <person name="Szarzynska B."/>
            <person name="Zytnicki M."/>
            <person name="Albani M.C."/>
            <person name="Kiefer C."/>
            <person name="Bergonzi S."/>
            <person name="Castaings L."/>
            <person name="Mateos J.L."/>
            <person name="Berns M.C."/>
            <person name="Bujdoso N."/>
            <person name="Piofczyk T."/>
            <person name="de Lorenzo L."/>
            <person name="Barrero-Sicilia C."/>
            <person name="Mateos I."/>
            <person name="Piednoel M."/>
            <person name="Hagmann J."/>
            <person name="Chen-Min-Tao R."/>
            <person name="Iglesias-Fernandez R."/>
            <person name="Schuster S.C."/>
            <person name="Alonso-Blanco C."/>
            <person name="Roudier F."/>
            <person name="Carbonero P."/>
            <person name="Paz-Ares J."/>
            <person name="Davis S.J."/>
            <person name="Pecinka A."/>
            <person name="Quesneville H."/>
            <person name="Colot V."/>
            <person name="Lysak M.A."/>
            <person name="Weigel D."/>
            <person name="Coupland G."/>
            <person name="Schneeberger K."/>
        </authorList>
    </citation>
    <scope>NUCLEOTIDE SEQUENCE [LARGE SCALE GENOMIC DNA]</scope>
    <source>
        <strain evidence="5">cv. Pajares</strain>
    </source>
</reference>
<proteinExistence type="predicted"/>
<evidence type="ECO:0000256" key="2">
    <source>
        <dbReference type="ARBA" id="ARBA00023239"/>
    </source>
</evidence>
<dbReference type="OrthoDB" id="1108696at2759"/>
<dbReference type="Proteomes" id="UP000029120">
    <property type="component" value="Chromosome 4"/>
</dbReference>
<dbReference type="EMBL" id="CM002872">
    <property type="protein sequence ID" value="KFK36213.1"/>
    <property type="molecule type" value="Genomic_DNA"/>
</dbReference>
<keyword evidence="5" id="KW-1185">Reference proteome</keyword>